<feature type="transmembrane region" description="Helical" evidence="1">
    <location>
        <begin position="117"/>
        <end position="135"/>
    </location>
</feature>
<keyword evidence="1" id="KW-1133">Transmembrane helix</keyword>
<sequence>MMEFNKTTRAVMAIGLVAILLLLPLRMEIGNSGIYYAAVALVAIWAGFKMTAGQRSDERFYRRWEKKKQRGKLGIVAMESLKSLIVLIAIVAFGQLVVNGYGVESLIGQMTTGMRTLIAALLIGFSIVLGFSNLHEKNRKFERLRTKMER</sequence>
<gene>
    <name evidence="2" type="ORF">GCM10010969_40130</name>
</gene>
<feature type="transmembrane region" description="Helical" evidence="1">
    <location>
        <begin position="33"/>
        <end position="52"/>
    </location>
</feature>
<evidence type="ECO:0000313" key="2">
    <source>
        <dbReference type="EMBL" id="GGO09570.1"/>
    </source>
</evidence>
<accession>A0ABQ2LDR4</accession>
<evidence type="ECO:0000256" key="1">
    <source>
        <dbReference type="SAM" id="Phobius"/>
    </source>
</evidence>
<dbReference type="EMBL" id="BMLN01000019">
    <property type="protein sequence ID" value="GGO09570.1"/>
    <property type="molecule type" value="Genomic_DNA"/>
</dbReference>
<reference evidence="3" key="1">
    <citation type="journal article" date="2019" name="Int. J. Syst. Evol. Microbiol.">
        <title>The Global Catalogue of Microorganisms (GCM) 10K type strain sequencing project: providing services to taxonomists for standard genome sequencing and annotation.</title>
        <authorList>
            <consortium name="The Broad Institute Genomics Platform"/>
            <consortium name="The Broad Institute Genome Sequencing Center for Infectious Disease"/>
            <person name="Wu L."/>
            <person name="Ma J."/>
        </authorList>
    </citation>
    <scope>NUCLEOTIDE SEQUENCE [LARGE SCALE GENOMIC DNA]</scope>
    <source>
        <strain evidence="3">CGMCC 1.6964</strain>
    </source>
</reference>
<proteinExistence type="predicted"/>
<dbReference type="Proteomes" id="UP000606653">
    <property type="component" value="Unassembled WGS sequence"/>
</dbReference>
<evidence type="ECO:0000313" key="3">
    <source>
        <dbReference type="Proteomes" id="UP000606653"/>
    </source>
</evidence>
<feature type="transmembrane region" description="Helical" evidence="1">
    <location>
        <begin position="7"/>
        <end position="27"/>
    </location>
</feature>
<name>A0ABQ2LDR4_9BACL</name>
<keyword evidence="1" id="KW-0812">Transmembrane</keyword>
<organism evidence="2 3">
    <name type="scientific">Saccharibacillus kuerlensis</name>
    <dbReference type="NCBI Taxonomy" id="459527"/>
    <lineage>
        <taxon>Bacteria</taxon>
        <taxon>Bacillati</taxon>
        <taxon>Bacillota</taxon>
        <taxon>Bacilli</taxon>
        <taxon>Bacillales</taxon>
        <taxon>Paenibacillaceae</taxon>
        <taxon>Saccharibacillus</taxon>
    </lineage>
</organism>
<protein>
    <submittedName>
        <fullName evidence="2">Uncharacterized protein</fullName>
    </submittedName>
</protein>
<feature type="transmembrane region" description="Helical" evidence="1">
    <location>
        <begin position="73"/>
        <end position="97"/>
    </location>
</feature>
<keyword evidence="1" id="KW-0472">Membrane</keyword>
<keyword evidence="3" id="KW-1185">Reference proteome</keyword>
<comment type="caution">
    <text evidence="2">The sequence shown here is derived from an EMBL/GenBank/DDBJ whole genome shotgun (WGS) entry which is preliminary data.</text>
</comment>